<protein>
    <submittedName>
        <fullName evidence="1">Uncharacterized protein</fullName>
    </submittedName>
</protein>
<evidence type="ECO:0000313" key="2">
    <source>
        <dbReference type="Proteomes" id="UP000276215"/>
    </source>
</evidence>
<accession>A0A3N4J8C9</accession>
<proteinExistence type="predicted"/>
<reference evidence="1 2" key="1">
    <citation type="journal article" date="2018" name="Nat. Ecol. Evol.">
        <title>Pezizomycetes genomes reveal the molecular basis of ectomycorrhizal truffle lifestyle.</title>
        <authorList>
            <person name="Murat C."/>
            <person name="Payen T."/>
            <person name="Noel B."/>
            <person name="Kuo A."/>
            <person name="Morin E."/>
            <person name="Chen J."/>
            <person name="Kohler A."/>
            <person name="Krizsan K."/>
            <person name="Balestrini R."/>
            <person name="Da Silva C."/>
            <person name="Montanini B."/>
            <person name="Hainaut M."/>
            <person name="Levati E."/>
            <person name="Barry K.W."/>
            <person name="Belfiori B."/>
            <person name="Cichocki N."/>
            <person name="Clum A."/>
            <person name="Dockter R.B."/>
            <person name="Fauchery L."/>
            <person name="Guy J."/>
            <person name="Iotti M."/>
            <person name="Le Tacon F."/>
            <person name="Lindquist E.A."/>
            <person name="Lipzen A."/>
            <person name="Malagnac F."/>
            <person name="Mello A."/>
            <person name="Molinier V."/>
            <person name="Miyauchi S."/>
            <person name="Poulain J."/>
            <person name="Riccioni C."/>
            <person name="Rubini A."/>
            <person name="Sitrit Y."/>
            <person name="Splivallo R."/>
            <person name="Traeger S."/>
            <person name="Wang M."/>
            <person name="Zifcakova L."/>
            <person name="Wipf D."/>
            <person name="Zambonelli A."/>
            <person name="Paolocci F."/>
            <person name="Nowrousian M."/>
            <person name="Ottonello S."/>
            <person name="Baldrian P."/>
            <person name="Spatafora J.W."/>
            <person name="Henrissat B."/>
            <person name="Nagy L.G."/>
            <person name="Aury J.M."/>
            <person name="Wincker P."/>
            <person name="Grigoriev I.V."/>
            <person name="Bonfante P."/>
            <person name="Martin F.M."/>
        </authorList>
    </citation>
    <scope>NUCLEOTIDE SEQUENCE [LARGE SCALE GENOMIC DNA]</scope>
    <source>
        <strain evidence="1 2">120613-1</strain>
    </source>
</reference>
<dbReference type="EMBL" id="ML120467">
    <property type="protein sequence ID" value="RPA92700.1"/>
    <property type="molecule type" value="Genomic_DNA"/>
</dbReference>
<evidence type="ECO:0000313" key="1">
    <source>
        <dbReference type="EMBL" id="RPA92700.1"/>
    </source>
</evidence>
<organism evidence="1 2">
    <name type="scientific">Choiromyces venosus 120613-1</name>
    <dbReference type="NCBI Taxonomy" id="1336337"/>
    <lineage>
        <taxon>Eukaryota</taxon>
        <taxon>Fungi</taxon>
        <taxon>Dikarya</taxon>
        <taxon>Ascomycota</taxon>
        <taxon>Pezizomycotina</taxon>
        <taxon>Pezizomycetes</taxon>
        <taxon>Pezizales</taxon>
        <taxon>Tuberaceae</taxon>
        <taxon>Choiromyces</taxon>
    </lineage>
</organism>
<dbReference type="AlphaFoldDB" id="A0A3N4J8C9"/>
<gene>
    <name evidence="1" type="ORF">L873DRAFT_1817223</name>
</gene>
<keyword evidence="2" id="KW-1185">Reference proteome</keyword>
<name>A0A3N4J8C9_9PEZI</name>
<dbReference type="Proteomes" id="UP000276215">
    <property type="component" value="Unassembled WGS sequence"/>
</dbReference>
<sequence length="55" mass="6647">MANLMPKPKSGRLCKFNDMQRAKWQLLLLLLYHEKCMKFISKREETCFMGSLYFQ</sequence>